<dbReference type="InterPro" id="IPR005702">
    <property type="entry name" value="Wzc-like_C"/>
</dbReference>
<dbReference type="InterPro" id="IPR032807">
    <property type="entry name" value="GNVR"/>
</dbReference>
<evidence type="ECO:0000256" key="13">
    <source>
        <dbReference type="ARBA" id="ARBA00023136"/>
    </source>
</evidence>
<comment type="subcellular location">
    <subcellularLocation>
        <location evidence="1">Cell inner membrane</location>
        <topology evidence="1">Multi-pass membrane protein</topology>
    </subcellularLocation>
</comment>
<keyword evidence="5" id="KW-1003">Cell membrane</keyword>
<dbReference type="Proteomes" id="UP001215503">
    <property type="component" value="Unassembled WGS sequence"/>
</dbReference>
<reference evidence="21 22" key="1">
    <citation type="submission" date="2023-03" db="EMBL/GenBank/DDBJ databases">
        <title>Fodinicurvata sp. CAU 1616 isolated from sea sendiment.</title>
        <authorList>
            <person name="Kim W."/>
        </authorList>
    </citation>
    <scope>NUCLEOTIDE SEQUENCE [LARGE SCALE GENOMIC DNA]</scope>
    <source>
        <strain evidence="21 22">CAU 1616</strain>
    </source>
</reference>
<comment type="similarity">
    <text evidence="3">Belongs to the etk/wzc family.</text>
</comment>
<evidence type="ECO:0000259" key="19">
    <source>
        <dbReference type="Pfam" id="PF13614"/>
    </source>
</evidence>
<feature type="transmembrane region" description="Helical" evidence="17">
    <location>
        <begin position="456"/>
        <end position="480"/>
    </location>
</feature>
<keyword evidence="9" id="KW-0547">Nucleotide-binding</keyword>
<dbReference type="EMBL" id="JARHUD010000004">
    <property type="protein sequence ID" value="MDF2095807.1"/>
    <property type="molecule type" value="Genomic_DNA"/>
</dbReference>
<proteinExistence type="inferred from homology"/>
<accession>A0ABT5YLH0</accession>
<evidence type="ECO:0000259" key="20">
    <source>
        <dbReference type="Pfam" id="PF13807"/>
    </source>
</evidence>
<evidence type="ECO:0000256" key="15">
    <source>
        <dbReference type="ARBA" id="ARBA00051245"/>
    </source>
</evidence>
<keyword evidence="10" id="KW-0418">Kinase</keyword>
<evidence type="ECO:0000256" key="11">
    <source>
        <dbReference type="ARBA" id="ARBA00022840"/>
    </source>
</evidence>
<comment type="catalytic activity">
    <reaction evidence="15">
        <text>L-tyrosyl-[protein] + ATP = O-phospho-L-tyrosyl-[protein] + ADP + H(+)</text>
        <dbReference type="Rhea" id="RHEA:10596"/>
        <dbReference type="Rhea" id="RHEA-COMP:10136"/>
        <dbReference type="Rhea" id="RHEA-COMP:20101"/>
        <dbReference type="ChEBI" id="CHEBI:15378"/>
        <dbReference type="ChEBI" id="CHEBI:30616"/>
        <dbReference type="ChEBI" id="CHEBI:46858"/>
        <dbReference type="ChEBI" id="CHEBI:61978"/>
        <dbReference type="ChEBI" id="CHEBI:456216"/>
        <dbReference type="EC" id="2.7.10.2"/>
    </reaction>
</comment>
<comment type="similarity">
    <text evidence="2">Belongs to the CpsD/CapB family.</text>
</comment>
<feature type="domain" description="AAA" evidence="19">
    <location>
        <begin position="547"/>
        <end position="684"/>
    </location>
</feature>
<feature type="domain" description="Tyrosine-protein kinase G-rich" evidence="20">
    <location>
        <begin position="405"/>
        <end position="476"/>
    </location>
</feature>
<dbReference type="PANTHER" id="PTHR32309:SF13">
    <property type="entry name" value="FERRIC ENTEROBACTIN TRANSPORT PROTEIN FEPE"/>
    <property type="match status" value="1"/>
</dbReference>
<evidence type="ECO:0000256" key="14">
    <source>
        <dbReference type="ARBA" id="ARBA00023137"/>
    </source>
</evidence>
<evidence type="ECO:0000256" key="4">
    <source>
        <dbReference type="ARBA" id="ARBA00011903"/>
    </source>
</evidence>
<evidence type="ECO:0000256" key="16">
    <source>
        <dbReference type="SAM" id="Coils"/>
    </source>
</evidence>
<keyword evidence="8 17" id="KW-0812">Transmembrane</keyword>
<evidence type="ECO:0000256" key="6">
    <source>
        <dbReference type="ARBA" id="ARBA00022519"/>
    </source>
</evidence>
<evidence type="ECO:0000259" key="18">
    <source>
        <dbReference type="Pfam" id="PF02706"/>
    </source>
</evidence>
<dbReference type="RefSeq" id="WP_275821578.1">
    <property type="nucleotide sequence ID" value="NZ_JARHUD010000004.1"/>
</dbReference>
<evidence type="ECO:0000256" key="8">
    <source>
        <dbReference type="ARBA" id="ARBA00022692"/>
    </source>
</evidence>
<feature type="domain" description="Polysaccharide chain length determinant N-terminal" evidence="18">
    <location>
        <begin position="29"/>
        <end position="95"/>
    </location>
</feature>
<evidence type="ECO:0000256" key="9">
    <source>
        <dbReference type="ARBA" id="ARBA00022741"/>
    </source>
</evidence>
<dbReference type="Gene3D" id="3.40.50.300">
    <property type="entry name" value="P-loop containing nucleotide triphosphate hydrolases"/>
    <property type="match status" value="1"/>
</dbReference>
<name>A0ABT5YLH0_9PROT</name>
<comment type="caution">
    <text evidence="21">The sequence shown here is derived from an EMBL/GenBank/DDBJ whole genome shotgun (WGS) entry which is preliminary data.</text>
</comment>
<feature type="coiled-coil region" evidence="16">
    <location>
        <begin position="238"/>
        <end position="294"/>
    </location>
</feature>
<gene>
    <name evidence="21" type="ORF">P2G67_07450</name>
</gene>
<keyword evidence="13 17" id="KW-0472">Membrane</keyword>
<evidence type="ECO:0000256" key="5">
    <source>
        <dbReference type="ARBA" id="ARBA00022475"/>
    </source>
</evidence>
<evidence type="ECO:0000256" key="12">
    <source>
        <dbReference type="ARBA" id="ARBA00022989"/>
    </source>
</evidence>
<dbReference type="PANTHER" id="PTHR32309">
    <property type="entry name" value="TYROSINE-PROTEIN KINASE"/>
    <property type="match status" value="1"/>
</dbReference>
<dbReference type="Pfam" id="PF13614">
    <property type="entry name" value="AAA_31"/>
    <property type="match status" value="1"/>
</dbReference>
<keyword evidence="12 17" id="KW-1133">Transmembrane helix</keyword>
<dbReference type="InterPro" id="IPR003856">
    <property type="entry name" value="LPS_length_determ_N"/>
</dbReference>
<sequence length="741" mass="82274">MRTPSDGHYRDAVAEEPRGDGAQLASTLQFLRRRVGIILGGFLLVTGLSALLAYSFTPQYTAQAQLMIDARQVHVTDVQSVLSGLSAENAVLRSELDVLNSVPLMRRVAERLDLYNDPYFNPPEEPSRWAEWRDEGRKFLASVLPTNLVPAWALELEGPPASNLDEEAEQRWVIDRLLAKLKTDNDGRSYTIKLSFTSPDPEKSAEVVNAIVEQYLEDQLEAKLDATRSANEWLVQRLNELGAEVREAELAVREYRETHGLIESRGETVGEQQLAEINAQLVMAQVERSQAEARLRAARSGNPEGLRDVEGATILWHLRSEEAALRRREAEQASRYGPLHPEMQKMQAERADVQAKLREETGRVVQSLGIAVQEAIAKEEALATALAGLRQDSSGTQRAEVELNELIRQAESISAIYANFLRRYRETSEQEGLQRPDARVVSSAETPSVPSFPRPALMMGAGGMLGLLLGLMIAAVLELIDRGYRLSNQLERDTGLPVLGVEPLLRSRLEPSTYALAKPYSAFSEGVQGLRMSLQLTPEEGPHRVIMVTSSVPSEGKTSLCLTLGRMAARSGARTLLVEADLRRPRMAYRLKLRPRAFLADVLDGTHRLDEAVVEDKFSGMHILASRHGVSSPLERVASRRMAAFIESVRHRYDLVLLDTPPIMAVADAGPLAKISDAVVFVVRWGHTPRDTVKAALRKLAVVDIAVTGIVLSQVDLRKQATYGYGDYGYHYDRYKGYYAE</sequence>
<evidence type="ECO:0000256" key="10">
    <source>
        <dbReference type="ARBA" id="ARBA00022777"/>
    </source>
</evidence>
<dbReference type="InterPro" id="IPR050445">
    <property type="entry name" value="Bact_polysacc_biosynth/exp"/>
</dbReference>
<dbReference type="EC" id="2.7.10.2" evidence="4"/>
<dbReference type="NCBIfam" id="TIGR01007">
    <property type="entry name" value="eps_fam"/>
    <property type="match status" value="1"/>
</dbReference>
<dbReference type="InterPro" id="IPR027417">
    <property type="entry name" value="P-loop_NTPase"/>
</dbReference>
<dbReference type="Pfam" id="PF02706">
    <property type="entry name" value="Wzz"/>
    <property type="match status" value="1"/>
</dbReference>
<evidence type="ECO:0000256" key="17">
    <source>
        <dbReference type="SAM" id="Phobius"/>
    </source>
</evidence>
<keyword evidence="16" id="KW-0175">Coiled coil</keyword>
<keyword evidence="7" id="KW-0808">Transferase</keyword>
<evidence type="ECO:0000256" key="3">
    <source>
        <dbReference type="ARBA" id="ARBA00008883"/>
    </source>
</evidence>
<evidence type="ECO:0000313" key="21">
    <source>
        <dbReference type="EMBL" id="MDF2095807.1"/>
    </source>
</evidence>
<evidence type="ECO:0000256" key="1">
    <source>
        <dbReference type="ARBA" id="ARBA00004429"/>
    </source>
</evidence>
<organism evidence="21 22">
    <name type="scientific">Aquibaculum arenosum</name>
    <dbReference type="NCBI Taxonomy" id="3032591"/>
    <lineage>
        <taxon>Bacteria</taxon>
        <taxon>Pseudomonadati</taxon>
        <taxon>Pseudomonadota</taxon>
        <taxon>Alphaproteobacteria</taxon>
        <taxon>Rhodospirillales</taxon>
        <taxon>Rhodovibrionaceae</taxon>
        <taxon>Aquibaculum</taxon>
    </lineage>
</organism>
<keyword evidence="11" id="KW-0067">ATP-binding</keyword>
<feature type="transmembrane region" description="Helical" evidence="17">
    <location>
        <begin position="35"/>
        <end position="56"/>
    </location>
</feature>
<dbReference type="InterPro" id="IPR025669">
    <property type="entry name" value="AAA_dom"/>
</dbReference>
<protein>
    <recommendedName>
        <fullName evidence="4">non-specific protein-tyrosine kinase</fullName>
        <ecNumber evidence="4">2.7.10.2</ecNumber>
    </recommendedName>
</protein>
<keyword evidence="14" id="KW-0829">Tyrosine-protein kinase</keyword>
<evidence type="ECO:0000313" key="22">
    <source>
        <dbReference type="Proteomes" id="UP001215503"/>
    </source>
</evidence>
<evidence type="ECO:0000256" key="2">
    <source>
        <dbReference type="ARBA" id="ARBA00007316"/>
    </source>
</evidence>
<evidence type="ECO:0000256" key="7">
    <source>
        <dbReference type="ARBA" id="ARBA00022679"/>
    </source>
</evidence>
<dbReference type="CDD" id="cd05387">
    <property type="entry name" value="BY-kinase"/>
    <property type="match status" value="1"/>
</dbReference>
<keyword evidence="6" id="KW-0997">Cell inner membrane</keyword>
<dbReference type="Pfam" id="PF13807">
    <property type="entry name" value="GNVR"/>
    <property type="match status" value="1"/>
</dbReference>
<keyword evidence="22" id="KW-1185">Reference proteome</keyword>
<dbReference type="SUPFAM" id="SSF52540">
    <property type="entry name" value="P-loop containing nucleoside triphosphate hydrolases"/>
    <property type="match status" value="1"/>
</dbReference>